<evidence type="ECO:0000313" key="3">
    <source>
        <dbReference type="Proteomes" id="UP000554520"/>
    </source>
</evidence>
<dbReference type="EMBL" id="JACHXN010000054">
    <property type="protein sequence ID" value="MBB3149932.1"/>
    <property type="molecule type" value="Genomic_DNA"/>
</dbReference>
<sequence length="37" mass="3936">PLQAANGLMMFGVTTALFISVIQQVTAKWIAAQSART</sequence>
<protein>
    <submittedName>
        <fullName evidence="2">Uncharacterized protein</fullName>
    </submittedName>
</protein>
<proteinExistence type="predicted"/>
<gene>
    <name evidence="1" type="ORF">FHS21_005131</name>
    <name evidence="2" type="ORF">FHS21_006391</name>
</gene>
<feature type="non-terminal residue" evidence="2">
    <location>
        <position position="1"/>
    </location>
</feature>
<dbReference type="Proteomes" id="UP000554520">
    <property type="component" value="Unassembled WGS sequence"/>
</dbReference>
<organism evidence="2 3">
    <name type="scientific">Phyllobacterium trifolii</name>
    <dbReference type="NCBI Taxonomy" id="300193"/>
    <lineage>
        <taxon>Bacteria</taxon>
        <taxon>Pseudomonadati</taxon>
        <taxon>Pseudomonadota</taxon>
        <taxon>Alphaproteobacteria</taxon>
        <taxon>Hyphomicrobiales</taxon>
        <taxon>Phyllobacteriaceae</taxon>
        <taxon>Phyllobacterium</taxon>
    </lineage>
</organism>
<evidence type="ECO:0000313" key="2">
    <source>
        <dbReference type="EMBL" id="MBB3149932.1"/>
    </source>
</evidence>
<comment type="caution">
    <text evidence="2">The sequence shown here is derived from an EMBL/GenBank/DDBJ whole genome shotgun (WGS) entry which is preliminary data.</text>
</comment>
<accession>A0A839UMJ7</accession>
<dbReference type="AlphaFoldDB" id="A0A839UMJ7"/>
<evidence type="ECO:0000313" key="1">
    <source>
        <dbReference type="EMBL" id="MBB3148683.1"/>
    </source>
</evidence>
<reference evidence="2 3" key="1">
    <citation type="submission" date="2020-08" db="EMBL/GenBank/DDBJ databases">
        <title>Genomic Encyclopedia of Type Strains, Phase III (KMG-III): the genomes of soil and plant-associated and newly described type strains.</title>
        <authorList>
            <person name="Whitman W."/>
        </authorList>
    </citation>
    <scope>NUCLEOTIDE SEQUENCE [LARGE SCALE GENOMIC DNA]</scope>
    <source>
        <strain evidence="2 3">CECT 7015</strain>
    </source>
</reference>
<keyword evidence="3" id="KW-1185">Reference proteome</keyword>
<dbReference type="EMBL" id="JACHXN010000022">
    <property type="protein sequence ID" value="MBB3148683.1"/>
    <property type="molecule type" value="Genomic_DNA"/>
</dbReference>
<name>A0A839UMJ7_9HYPH</name>